<gene>
    <name evidence="1" type="ORF">LAZ67_5003814</name>
</gene>
<evidence type="ECO:0000313" key="1">
    <source>
        <dbReference type="EMBL" id="UYV68308.1"/>
    </source>
</evidence>
<sequence>MSSVRYWFNDFERGRTSVFDEDHPTDLITEEILEKVHDIILSDRGMKVGEVTAAIESAPTKGKMVPSARKVMTVNKLRKRHFLIVQIKVADDLRHQLLLVTRSGNAFFLKEKNVYYENAPAHSSGVVATKLKELRYEFVPNPLYSPILAPCDFYLFTHMKRWLAGEKFGFNEEIISCKKMYFVDLDNCLFGRAEKRQGR</sequence>
<dbReference type="PANTHER" id="PTHR46060">
    <property type="entry name" value="MARINER MOS1 TRANSPOSASE-LIKE PROTEIN"/>
    <property type="match status" value="1"/>
</dbReference>
<dbReference type="InterPro" id="IPR036397">
    <property type="entry name" value="RNaseH_sf"/>
</dbReference>
<evidence type="ECO:0000313" key="2">
    <source>
        <dbReference type="Proteomes" id="UP001235939"/>
    </source>
</evidence>
<keyword evidence="2" id="KW-1185">Reference proteome</keyword>
<accession>A0ABY6KKM6</accession>
<proteinExistence type="predicted"/>
<name>A0ABY6KKM6_9ARAC</name>
<protein>
    <recommendedName>
        <fullName evidence="3">Transposase</fullName>
    </recommendedName>
</protein>
<dbReference type="PANTHER" id="PTHR46060:SF1">
    <property type="entry name" value="MARINER MOS1 TRANSPOSASE-LIKE PROTEIN"/>
    <property type="match status" value="1"/>
</dbReference>
<dbReference type="Gene3D" id="3.30.420.10">
    <property type="entry name" value="Ribonuclease H-like superfamily/Ribonuclease H"/>
    <property type="match status" value="1"/>
</dbReference>
<organism evidence="1 2">
    <name type="scientific">Cordylochernes scorpioides</name>
    <dbReference type="NCBI Taxonomy" id="51811"/>
    <lineage>
        <taxon>Eukaryota</taxon>
        <taxon>Metazoa</taxon>
        <taxon>Ecdysozoa</taxon>
        <taxon>Arthropoda</taxon>
        <taxon>Chelicerata</taxon>
        <taxon>Arachnida</taxon>
        <taxon>Pseudoscorpiones</taxon>
        <taxon>Cheliferoidea</taxon>
        <taxon>Chernetidae</taxon>
        <taxon>Cordylochernes</taxon>
    </lineage>
</organism>
<reference evidence="1 2" key="1">
    <citation type="submission" date="2022-01" db="EMBL/GenBank/DDBJ databases">
        <title>A chromosomal length assembly of Cordylochernes scorpioides.</title>
        <authorList>
            <person name="Zeh D."/>
            <person name="Zeh J."/>
        </authorList>
    </citation>
    <scope>NUCLEOTIDE SEQUENCE [LARGE SCALE GENOMIC DNA]</scope>
    <source>
        <strain evidence="1">IN4F17</strain>
        <tissue evidence="1">Whole Body</tissue>
    </source>
</reference>
<dbReference type="EMBL" id="CP092867">
    <property type="protein sequence ID" value="UYV68308.1"/>
    <property type="molecule type" value="Genomic_DNA"/>
</dbReference>
<dbReference type="Proteomes" id="UP001235939">
    <property type="component" value="Chromosome 05"/>
</dbReference>
<evidence type="ECO:0008006" key="3">
    <source>
        <dbReference type="Google" id="ProtNLM"/>
    </source>
</evidence>
<dbReference type="InterPro" id="IPR052709">
    <property type="entry name" value="Transposase-MT_Hybrid"/>
</dbReference>